<evidence type="ECO:0000256" key="2">
    <source>
        <dbReference type="ARBA" id="ARBA00023161"/>
    </source>
</evidence>
<protein>
    <recommendedName>
        <fullName evidence="3 4">Nonsense-mediated mRNA decay factor SMG8</fullName>
    </recommendedName>
</protein>
<name>A0A3P6SJH7_CYLGO</name>
<evidence type="ECO:0000256" key="1">
    <source>
        <dbReference type="ARBA" id="ARBA00006443"/>
    </source>
</evidence>
<gene>
    <name evidence="5" type="ORF">CGOC_LOCUS3239</name>
</gene>
<dbReference type="Pfam" id="PF10220">
    <property type="entry name" value="Smg8_Smg9"/>
    <property type="match status" value="1"/>
</dbReference>
<dbReference type="AlphaFoldDB" id="A0A3P6SJH7"/>
<keyword evidence="2 4" id="KW-0866">Nonsense-mediated mRNA decay</keyword>
<dbReference type="GO" id="GO:0000184">
    <property type="term" value="P:nuclear-transcribed mRNA catabolic process, nonsense-mediated decay"/>
    <property type="evidence" value="ECO:0007669"/>
    <property type="project" value="UniProtKB-UniRule"/>
</dbReference>
<dbReference type="EMBL" id="UYRV01008075">
    <property type="protein sequence ID" value="VDK55204.1"/>
    <property type="molecule type" value="Genomic_DNA"/>
</dbReference>
<evidence type="ECO:0000313" key="6">
    <source>
        <dbReference type="Proteomes" id="UP000271889"/>
    </source>
</evidence>
<evidence type="ECO:0000256" key="4">
    <source>
        <dbReference type="RuleBase" id="RU367133"/>
    </source>
</evidence>
<dbReference type="InterPro" id="IPR019354">
    <property type="entry name" value="SMG8-like"/>
</dbReference>
<dbReference type="PANTHER" id="PTHR13091:SF0">
    <property type="entry name" value="NONSENSE-MEDIATED MRNA DECAY FACTOR SMG8"/>
    <property type="match status" value="1"/>
</dbReference>
<dbReference type="PANTHER" id="PTHR13091">
    <property type="entry name" value="AMPLIFIED IN BREAST CANCER 2-RELATED"/>
    <property type="match status" value="1"/>
</dbReference>
<keyword evidence="6" id="KW-1185">Reference proteome</keyword>
<accession>A0A3P6SJH7</accession>
<evidence type="ECO:0000256" key="3">
    <source>
        <dbReference type="ARBA" id="ARBA00029509"/>
    </source>
</evidence>
<dbReference type="Proteomes" id="UP000271889">
    <property type="component" value="Unassembled WGS sequence"/>
</dbReference>
<sequence>MTTKASGDPCLRALRLEEWLEQAESFLAPYLEKKVIVVALVGKDSVNRGKGEDLNDFLRMDVFPRWTTEESTMSIEAFYCVDTNVVYLLVNGYADFTNLRQVLTPNPEKNFFERMAESEEEEVRLLHFISIFSHMIIFVESSTRFDISLADMLASVNKLRWTKNVREDISEIIEETSKESAEWIKEGRVACPRIVFAFQRNIIRTELGYVKKVWQSLLFAVFCLLFSFL</sequence>
<organism evidence="5 6">
    <name type="scientific">Cylicostephanus goldi</name>
    <name type="common">Nematode worm</name>
    <dbReference type="NCBI Taxonomy" id="71465"/>
    <lineage>
        <taxon>Eukaryota</taxon>
        <taxon>Metazoa</taxon>
        <taxon>Ecdysozoa</taxon>
        <taxon>Nematoda</taxon>
        <taxon>Chromadorea</taxon>
        <taxon>Rhabditida</taxon>
        <taxon>Rhabditina</taxon>
        <taxon>Rhabditomorpha</taxon>
        <taxon>Strongyloidea</taxon>
        <taxon>Strongylidae</taxon>
        <taxon>Cylicostephanus</taxon>
    </lineage>
</organism>
<dbReference type="OrthoDB" id="5871845at2759"/>
<evidence type="ECO:0000313" key="5">
    <source>
        <dbReference type="EMBL" id="VDK55204.1"/>
    </source>
</evidence>
<proteinExistence type="inferred from homology"/>
<comment type="function">
    <text evidence="4">Involved in nonsense-mediated decay (NMD) of mRNAs containing premature stop codons.</text>
</comment>
<reference evidence="5 6" key="1">
    <citation type="submission" date="2018-11" db="EMBL/GenBank/DDBJ databases">
        <authorList>
            <consortium name="Pathogen Informatics"/>
        </authorList>
    </citation>
    <scope>NUCLEOTIDE SEQUENCE [LARGE SCALE GENOMIC DNA]</scope>
</reference>
<comment type="similarity">
    <text evidence="1 4">Belongs to the SMG8 family.</text>
</comment>